<evidence type="ECO:0000256" key="7">
    <source>
        <dbReference type="ARBA" id="ARBA00022989"/>
    </source>
</evidence>
<dbReference type="InterPro" id="IPR050083">
    <property type="entry name" value="HtpX_protease"/>
</dbReference>
<keyword evidence="2 10" id="KW-0645">Protease</keyword>
<gene>
    <name evidence="12" type="ORF">AAIG11_07135</name>
</gene>
<keyword evidence="4" id="KW-0479">Metal-binding</keyword>
<keyword evidence="7" id="KW-1133">Transmembrane helix</keyword>
<dbReference type="Gene3D" id="3.30.2010.10">
    <property type="entry name" value="Metalloproteases ('zincins'), catalytic domain"/>
    <property type="match status" value="1"/>
</dbReference>
<evidence type="ECO:0000313" key="12">
    <source>
        <dbReference type="EMBL" id="MEN1760239.1"/>
    </source>
</evidence>
<dbReference type="EC" id="3.4.24.-" evidence="12"/>
<evidence type="ECO:0000256" key="9">
    <source>
        <dbReference type="ARBA" id="ARBA00023136"/>
    </source>
</evidence>
<dbReference type="Proteomes" id="UP001407405">
    <property type="component" value="Unassembled WGS sequence"/>
</dbReference>
<keyword evidence="5 10" id="KW-0378">Hydrolase</keyword>
<dbReference type="EMBL" id="JBCITM010000006">
    <property type="protein sequence ID" value="MEN1760239.1"/>
    <property type="molecule type" value="Genomic_DNA"/>
</dbReference>
<dbReference type="GO" id="GO:0008237">
    <property type="term" value="F:metallopeptidase activity"/>
    <property type="evidence" value="ECO:0007669"/>
    <property type="project" value="UniProtKB-KW"/>
</dbReference>
<evidence type="ECO:0000256" key="4">
    <source>
        <dbReference type="ARBA" id="ARBA00022723"/>
    </source>
</evidence>
<comment type="similarity">
    <text evidence="10">Belongs to the peptidase M48 family.</text>
</comment>
<keyword evidence="13" id="KW-1185">Reference proteome</keyword>
<keyword evidence="8 10" id="KW-0482">Metalloprotease</keyword>
<keyword evidence="1" id="KW-1003">Cell membrane</keyword>
<evidence type="ECO:0000256" key="3">
    <source>
        <dbReference type="ARBA" id="ARBA00022692"/>
    </source>
</evidence>
<comment type="caution">
    <text evidence="12">The sequence shown here is derived from an EMBL/GenBank/DDBJ whole genome shotgun (WGS) entry which is preliminary data.</text>
</comment>
<accession>A0ABU9VSV6</accession>
<evidence type="ECO:0000256" key="8">
    <source>
        <dbReference type="ARBA" id="ARBA00023049"/>
    </source>
</evidence>
<evidence type="ECO:0000259" key="11">
    <source>
        <dbReference type="Pfam" id="PF01435"/>
    </source>
</evidence>
<evidence type="ECO:0000313" key="13">
    <source>
        <dbReference type="Proteomes" id="UP001407405"/>
    </source>
</evidence>
<keyword evidence="9" id="KW-0472">Membrane</keyword>
<dbReference type="CDD" id="cd07325">
    <property type="entry name" value="M48_Ste24p_like"/>
    <property type="match status" value="1"/>
</dbReference>
<evidence type="ECO:0000256" key="2">
    <source>
        <dbReference type="ARBA" id="ARBA00022670"/>
    </source>
</evidence>
<keyword evidence="3" id="KW-0812">Transmembrane</keyword>
<keyword evidence="6 10" id="KW-0862">Zinc</keyword>
<evidence type="ECO:0000256" key="1">
    <source>
        <dbReference type="ARBA" id="ARBA00022475"/>
    </source>
</evidence>
<evidence type="ECO:0000256" key="5">
    <source>
        <dbReference type="ARBA" id="ARBA00022801"/>
    </source>
</evidence>
<dbReference type="InterPro" id="IPR001915">
    <property type="entry name" value="Peptidase_M48"/>
</dbReference>
<reference evidence="12 13" key="1">
    <citation type="submission" date="2024-04" db="EMBL/GenBank/DDBJ databases">
        <title>Genome sequencing and metabolic network reconstruction of aminoacids and betaine degradation by Anoxynatronum sibiricum.</title>
        <authorList>
            <person name="Detkova E.N."/>
            <person name="Boltjanskaja Y.V."/>
            <person name="Mardanov A.V."/>
            <person name="Kevbrin V."/>
        </authorList>
    </citation>
    <scope>NUCLEOTIDE SEQUENCE [LARGE SCALE GENOMIC DNA]</scope>
    <source>
        <strain evidence="12 13">Z-7981</strain>
    </source>
</reference>
<protein>
    <submittedName>
        <fullName evidence="12">M48 family metalloprotease</fullName>
        <ecNumber evidence="12">3.4.24.-</ecNumber>
    </submittedName>
</protein>
<dbReference type="PANTHER" id="PTHR43221:SF3">
    <property type="entry name" value="SLL1280 PROTEIN"/>
    <property type="match status" value="1"/>
</dbReference>
<dbReference type="Pfam" id="PF01435">
    <property type="entry name" value="Peptidase_M48"/>
    <property type="match status" value="1"/>
</dbReference>
<sequence>MGRIILQGLQPFEYEHRFDRMALEQLKKAKGFDTLVKAFYKHWAERLYKMQFAGSYLQVDKDNFPRIHRMLLNSCRIMEMEKIPALYIKYDYSVNAFVAGIEEPALVFHSGCLDLLTDDELMYLFGHELGHIKSNHMLYRQISMVLPEIGKRLGYVTFGVGELAAQAITLALLHWYRMSEFTADRAGLLTAQNIDASTTTLMKIAGLPERFYDKVNVESFKRQAQAFEDYDYERMDKAAKLFSVMGNTHPWTVMRAKELFNWQTEGGYAATLNRYMDNTIMIICHKCDTTLKLPKRHKSVKVTCPKCQHSFIMQA</sequence>
<comment type="cofactor">
    <cofactor evidence="10">
        <name>Zn(2+)</name>
        <dbReference type="ChEBI" id="CHEBI:29105"/>
    </cofactor>
    <text evidence="10">Binds 1 zinc ion per subunit.</text>
</comment>
<proteinExistence type="inferred from homology"/>
<evidence type="ECO:0000256" key="6">
    <source>
        <dbReference type="ARBA" id="ARBA00022833"/>
    </source>
</evidence>
<dbReference type="PANTHER" id="PTHR43221">
    <property type="entry name" value="PROTEASE HTPX"/>
    <property type="match status" value="1"/>
</dbReference>
<name>A0ABU9VSV6_9CLOT</name>
<feature type="domain" description="Peptidase M48" evidence="11">
    <location>
        <begin position="64"/>
        <end position="262"/>
    </location>
</feature>
<organism evidence="12 13">
    <name type="scientific">Anoxynatronum sibiricum</name>
    <dbReference type="NCBI Taxonomy" id="210623"/>
    <lineage>
        <taxon>Bacteria</taxon>
        <taxon>Bacillati</taxon>
        <taxon>Bacillota</taxon>
        <taxon>Clostridia</taxon>
        <taxon>Eubacteriales</taxon>
        <taxon>Clostridiaceae</taxon>
        <taxon>Anoxynatronum</taxon>
    </lineage>
</organism>
<evidence type="ECO:0000256" key="10">
    <source>
        <dbReference type="RuleBase" id="RU003983"/>
    </source>
</evidence>
<dbReference type="RefSeq" id="WP_343185563.1">
    <property type="nucleotide sequence ID" value="NZ_JBCITM010000006.1"/>
</dbReference>